<dbReference type="Proteomes" id="UP001497382">
    <property type="component" value="Unassembled WGS sequence"/>
</dbReference>
<feature type="domain" description="Fibronectin type-III" evidence="10">
    <location>
        <begin position="179"/>
        <end position="274"/>
    </location>
</feature>
<feature type="compositionally biased region" description="Low complexity" evidence="8">
    <location>
        <begin position="126"/>
        <end position="143"/>
    </location>
</feature>
<keyword evidence="4" id="KW-0677">Repeat</keyword>
<feature type="domain" description="Fibronectin type-III" evidence="10">
    <location>
        <begin position="405"/>
        <end position="509"/>
    </location>
</feature>
<evidence type="ECO:0000256" key="8">
    <source>
        <dbReference type="SAM" id="MobiDB-lite"/>
    </source>
</evidence>
<keyword evidence="2" id="KW-0964">Secreted</keyword>
<comment type="caution">
    <text evidence="11">The sequence shown here is derived from an EMBL/GenBank/DDBJ whole genome shotgun (WGS) entry which is preliminary data.</text>
</comment>
<feature type="region of interest" description="Disordered" evidence="8">
    <location>
        <begin position="126"/>
        <end position="151"/>
    </location>
</feature>
<dbReference type="PANTHER" id="PTHR14619:SF3">
    <property type="entry name" value="PROTEIN NDNF"/>
    <property type="match status" value="1"/>
</dbReference>
<gene>
    <name evidence="11" type="ORF">LARSCL_LOCUS18432</name>
</gene>
<evidence type="ECO:0000256" key="1">
    <source>
        <dbReference type="ARBA" id="ARBA00004613"/>
    </source>
</evidence>
<dbReference type="PANTHER" id="PTHR14619">
    <property type="entry name" value="NEURON-DERIVED NEUROTROPHIC FACTOR"/>
    <property type="match status" value="1"/>
</dbReference>
<evidence type="ECO:0000256" key="3">
    <source>
        <dbReference type="ARBA" id="ARBA00022729"/>
    </source>
</evidence>
<dbReference type="InterPro" id="IPR045805">
    <property type="entry name" value="NDNF_C"/>
</dbReference>
<accession>A0AAV2BEV3</accession>
<proteinExistence type="predicted"/>
<dbReference type="Pfam" id="PF10179">
    <property type="entry name" value="NDNF"/>
    <property type="match status" value="1"/>
</dbReference>
<reference evidence="11 12" key="1">
    <citation type="submission" date="2024-04" db="EMBL/GenBank/DDBJ databases">
        <authorList>
            <person name="Rising A."/>
            <person name="Reimegard J."/>
            <person name="Sonavane S."/>
            <person name="Akerstrom W."/>
            <person name="Nylinder S."/>
            <person name="Hedman E."/>
            <person name="Kallberg Y."/>
        </authorList>
    </citation>
    <scope>NUCLEOTIDE SEQUENCE [LARGE SCALE GENOMIC DNA]</scope>
</reference>
<name>A0AAV2BEV3_9ARAC</name>
<dbReference type="GO" id="GO:0007399">
    <property type="term" value="P:nervous system development"/>
    <property type="evidence" value="ECO:0007669"/>
    <property type="project" value="UniProtKB-KW"/>
</dbReference>
<dbReference type="SUPFAM" id="SSF49265">
    <property type="entry name" value="Fibronectin type III"/>
    <property type="match status" value="1"/>
</dbReference>
<keyword evidence="6" id="KW-0325">Glycoprotein</keyword>
<evidence type="ECO:0000256" key="2">
    <source>
        <dbReference type="ARBA" id="ARBA00022525"/>
    </source>
</evidence>
<dbReference type="Pfam" id="PF19433">
    <property type="entry name" value="NDNF_C"/>
    <property type="match status" value="1"/>
</dbReference>
<evidence type="ECO:0000313" key="11">
    <source>
        <dbReference type="EMBL" id="CAL1293838.1"/>
    </source>
</evidence>
<keyword evidence="3 9" id="KW-0732">Signal</keyword>
<dbReference type="InterPro" id="IPR056225">
    <property type="entry name" value="NDNF_N"/>
</dbReference>
<dbReference type="InterPro" id="IPR036116">
    <property type="entry name" value="FN3_sf"/>
</dbReference>
<dbReference type="GO" id="GO:0005576">
    <property type="term" value="C:extracellular region"/>
    <property type="evidence" value="ECO:0007669"/>
    <property type="project" value="UniProtKB-SubCell"/>
</dbReference>
<feature type="chain" id="PRO_5043584361" description="Protein NDNF" evidence="9">
    <location>
        <begin position="28"/>
        <end position="528"/>
    </location>
</feature>
<dbReference type="InterPro" id="IPR019326">
    <property type="entry name" value="NDNF"/>
</dbReference>
<dbReference type="InterPro" id="IPR055271">
    <property type="entry name" value="NDNF_Fn(III)_1"/>
</dbReference>
<dbReference type="AlphaFoldDB" id="A0AAV2BEV3"/>
<evidence type="ECO:0000256" key="5">
    <source>
        <dbReference type="ARBA" id="ARBA00022902"/>
    </source>
</evidence>
<feature type="signal peptide" evidence="9">
    <location>
        <begin position="1"/>
        <end position="27"/>
    </location>
</feature>
<evidence type="ECO:0000256" key="7">
    <source>
        <dbReference type="ARBA" id="ARBA00024096"/>
    </source>
</evidence>
<evidence type="ECO:0000256" key="9">
    <source>
        <dbReference type="SAM" id="SignalP"/>
    </source>
</evidence>
<dbReference type="Pfam" id="PF24354">
    <property type="entry name" value="NDNF_N"/>
    <property type="match status" value="1"/>
</dbReference>
<keyword evidence="12" id="KW-1185">Reference proteome</keyword>
<protein>
    <recommendedName>
        <fullName evidence="7">Protein NDNF</fullName>
    </recommendedName>
</protein>
<evidence type="ECO:0000256" key="6">
    <source>
        <dbReference type="ARBA" id="ARBA00023180"/>
    </source>
</evidence>
<sequence length="528" mass="59018">MFATPAFATMLLAVLLQFLLICGYSSAKGPPEAYRPLYPKYNHELYYNAIVPEDTEVDVILRKNHPQKRFFVLESGYRPLSVTVTPCFMDGVLEWKISHSLYQQGSLDSNYRTSMWSNNVVLPPASSPSAAYSGRSRRSYTSPAAPPGTYSLELRSNTEGSAKILVTTRSTTDLPFHPPLPPDPNLQIVKVKRNRILVSWQPSLTTRPHQYCVSSNNRGNYNSLCSAENDLFMSSHGASVTCVGRKTWHLFKGLKRGNAYYFDAFILDAATNASSAYAGVSATLRGGGGEGGVTVPRLKDGALATFSLDDDNYHAVSIKYHLGKTTSPVLLFAQSCTGPGPVNLHISRGGPLKQDIMSTTIMDVKTIHLPPTNATSLSLILRSTTPHKRKVRLWVSSRKRSSPFPKMPEDKSVRVFDSLTTCDSITIGWKISADERVKYCIYRRLGGQSLTEPQNFCETRNQGIQVLCRRYHRFSKRRFSNVIMQRVKGLRPGTMYLFEVQVTKVKGEMLPYEQVWARTRAACSKNNR</sequence>
<evidence type="ECO:0000259" key="10">
    <source>
        <dbReference type="SMART" id="SM00060"/>
    </source>
</evidence>
<dbReference type="EMBL" id="CAXIEN010000336">
    <property type="protein sequence ID" value="CAL1293838.1"/>
    <property type="molecule type" value="Genomic_DNA"/>
</dbReference>
<organism evidence="11 12">
    <name type="scientific">Larinioides sclopetarius</name>
    <dbReference type="NCBI Taxonomy" id="280406"/>
    <lineage>
        <taxon>Eukaryota</taxon>
        <taxon>Metazoa</taxon>
        <taxon>Ecdysozoa</taxon>
        <taxon>Arthropoda</taxon>
        <taxon>Chelicerata</taxon>
        <taxon>Arachnida</taxon>
        <taxon>Araneae</taxon>
        <taxon>Araneomorphae</taxon>
        <taxon>Entelegynae</taxon>
        <taxon>Araneoidea</taxon>
        <taxon>Araneidae</taxon>
        <taxon>Larinioides</taxon>
    </lineage>
</organism>
<dbReference type="InterPro" id="IPR003961">
    <property type="entry name" value="FN3_dom"/>
</dbReference>
<dbReference type="SMART" id="SM00060">
    <property type="entry name" value="FN3"/>
    <property type="match status" value="2"/>
</dbReference>
<keyword evidence="5" id="KW-0524">Neurogenesis</keyword>
<comment type="subcellular location">
    <subcellularLocation>
        <location evidence="1">Secreted</location>
    </subcellularLocation>
</comment>
<evidence type="ECO:0000313" key="12">
    <source>
        <dbReference type="Proteomes" id="UP001497382"/>
    </source>
</evidence>
<evidence type="ECO:0000256" key="4">
    <source>
        <dbReference type="ARBA" id="ARBA00022737"/>
    </source>
</evidence>